<evidence type="ECO:0000313" key="2">
    <source>
        <dbReference type="Proteomes" id="UP001431776"/>
    </source>
</evidence>
<name>A0AAW6U7V5_9BACT</name>
<comment type="caution">
    <text evidence="1">The sequence shown here is derived from an EMBL/GenBank/DDBJ whole genome shotgun (WGS) entry which is preliminary data.</text>
</comment>
<reference evidence="1" key="1">
    <citation type="submission" date="2023-05" db="EMBL/GenBank/DDBJ databases">
        <title>Anaerotaeda fermentans gen. nov., sp. nov., a novel anaerobic planctomycete of the new family within the order Sedimentisphaerales isolated from Taman Peninsula, Russia.</title>
        <authorList>
            <person name="Khomyakova M.A."/>
            <person name="Merkel A.Y."/>
            <person name="Slobodkin A.I."/>
        </authorList>
    </citation>
    <scope>NUCLEOTIDE SEQUENCE</scope>
    <source>
        <strain evidence="1">M17dextr</strain>
    </source>
</reference>
<protein>
    <submittedName>
        <fullName evidence="1">Uncharacterized protein</fullName>
    </submittedName>
</protein>
<evidence type="ECO:0000313" key="1">
    <source>
        <dbReference type="EMBL" id="MDI6451749.1"/>
    </source>
</evidence>
<organism evidence="1 2">
    <name type="scientific">Anaerobaca lacustris</name>
    <dbReference type="NCBI Taxonomy" id="3044600"/>
    <lineage>
        <taxon>Bacteria</taxon>
        <taxon>Pseudomonadati</taxon>
        <taxon>Planctomycetota</taxon>
        <taxon>Phycisphaerae</taxon>
        <taxon>Sedimentisphaerales</taxon>
        <taxon>Anaerobacaceae</taxon>
        <taxon>Anaerobaca</taxon>
    </lineage>
</organism>
<accession>A0AAW6U7V5</accession>
<keyword evidence="2" id="KW-1185">Reference proteome</keyword>
<dbReference type="EMBL" id="JASCXX010000051">
    <property type="protein sequence ID" value="MDI6451749.1"/>
    <property type="molecule type" value="Genomic_DNA"/>
</dbReference>
<gene>
    <name evidence="1" type="ORF">QJ522_21995</name>
</gene>
<proteinExistence type="predicted"/>
<dbReference type="AlphaFoldDB" id="A0AAW6U7V5"/>
<dbReference type="Proteomes" id="UP001431776">
    <property type="component" value="Unassembled WGS sequence"/>
</dbReference>
<dbReference type="RefSeq" id="WP_349247156.1">
    <property type="nucleotide sequence ID" value="NZ_JASCXX010000051.1"/>
</dbReference>
<sequence>MTHRGDVVHAEAVAGKVKAVKALAEYLKTEEGYVGPAELPGICAWLAEHNERLGIEIFRASVDAAGEGSCSCDAVDDPKAWRGLIIDPPPREAGPELLYRAVYAVDVNARNAHQAAERAYQIMTDPESMRPVLYLLDGEGSQTVVDLAAESSQASDRSEASESQAKVRKFIQTNGMRCPQCKSSEIEFGAVELDARCAYQEGYCRSCHVRFCAVYRLAGYGLYVGDSFEVHTLSGDHTAAGEDGRQTES</sequence>